<evidence type="ECO:0000313" key="2">
    <source>
        <dbReference type="EMBL" id="PHJ23647.1"/>
    </source>
</evidence>
<dbReference type="GeneID" id="94425910"/>
<keyword evidence="3" id="KW-1185">Reference proteome</keyword>
<organism evidence="2 3">
    <name type="scientific">Cystoisospora suis</name>
    <dbReference type="NCBI Taxonomy" id="483139"/>
    <lineage>
        <taxon>Eukaryota</taxon>
        <taxon>Sar</taxon>
        <taxon>Alveolata</taxon>
        <taxon>Apicomplexa</taxon>
        <taxon>Conoidasida</taxon>
        <taxon>Coccidia</taxon>
        <taxon>Eucoccidiorida</taxon>
        <taxon>Eimeriorina</taxon>
        <taxon>Sarcocystidae</taxon>
        <taxon>Cystoisospora</taxon>
    </lineage>
</organism>
<accession>A0A2C6L4H1</accession>
<evidence type="ECO:0000313" key="3">
    <source>
        <dbReference type="Proteomes" id="UP000221165"/>
    </source>
</evidence>
<dbReference type="RefSeq" id="XP_067925322.1">
    <property type="nucleotide sequence ID" value="XM_068062699.1"/>
</dbReference>
<name>A0A2C6L4H1_9APIC</name>
<feature type="compositionally biased region" description="Basic and acidic residues" evidence="1">
    <location>
        <begin position="301"/>
        <end position="311"/>
    </location>
</feature>
<comment type="caution">
    <text evidence="2">The sequence shown here is derived from an EMBL/GenBank/DDBJ whole genome shotgun (WGS) entry which is preliminary data.</text>
</comment>
<dbReference type="EMBL" id="MIGC01001046">
    <property type="protein sequence ID" value="PHJ23647.1"/>
    <property type="molecule type" value="Genomic_DNA"/>
</dbReference>
<dbReference type="Gene3D" id="3.30.160.60">
    <property type="entry name" value="Classic Zinc Finger"/>
    <property type="match status" value="1"/>
</dbReference>
<protein>
    <submittedName>
        <fullName evidence="2">B-box zinc finger domain-containing protein</fullName>
    </submittedName>
</protein>
<gene>
    <name evidence="2" type="ORF">CSUI_002499</name>
</gene>
<evidence type="ECO:0000256" key="1">
    <source>
        <dbReference type="SAM" id="MobiDB-lite"/>
    </source>
</evidence>
<dbReference type="SUPFAM" id="SSF57845">
    <property type="entry name" value="B-box zinc-binding domain"/>
    <property type="match status" value="1"/>
</dbReference>
<dbReference type="AlphaFoldDB" id="A0A2C6L4H1"/>
<dbReference type="VEuPathDB" id="ToxoDB:CSUI_002499"/>
<proteinExistence type="predicted"/>
<reference evidence="2 3" key="1">
    <citation type="journal article" date="2017" name="Int. J. Parasitol.">
        <title>The genome of the protozoan parasite Cystoisospora suis and a reverse vaccinology approach to identify vaccine candidates.</title>
        <authorList>
            <person name="Palmieri N."/>
            <person name="Shrestha A."/>
            <person name="Ruttkowski B."/>
            <person name="Beck T."/>
            <person name="Vogl C."/>
            <person name="Tomley F."/>
            <person name="Blake D.P."/>
            <person name="Joachim A."/>
        </authorList>
    </citation>
    <scope>NUCLEOTIDE SEQUENCE [LARGE SCALE GENOMIC DNA]</scope>
    <source>
        <strain evidence="2 3">Wien I</strain>
    </source>
</reference>
<sequence>MVPVGYLLKQIQQGHPLEDFLQLCSITALACDHHPCEPVRYFCRTCVNPPTHCLCSECMLGREHRGHFLQKTYEAWRDISARIVHEEWMSNLAHSKVETEGLNRQFLKEKRLEWGRALYEDRQLLLGIGAQLREMIHTREQDLRSSLQQFLSRFSHEVDGFRREIHEKSQEFQTHLDRLRNEKKTLDPLVLIDCYRKNYASIQAFLQLHRDPENDLFSHLPKSRMSLLGHAAQVVEELCALSFEAREKLRIADGHYGETQEREKAEREAALKLREEEYRKLQRGKEEEEQQRQGAGDEDGEGKKDAGGKEGQEEEKEDPGKGKDRKKIKDTHETPGPPDDSDESSPDEAPF</sequence>
<feature type="compositionally biased region" description="Acidic residues" evidence="1">
    <location>
        <begin position="339"/>
        <end position="351"/>
    </location>
</feature>
<feature type="region of interest" description="Disordered" evidence="1">
    <location>
        <begin position="278"/>
        <end position="351"/>
    </location>
</feature>
<dbReference type="OrthoDB" id="332412at2759"/>
<dbReference type="Proteomes" id="UP000221165">
    <property type="component" value="Unassembled WGS sequence"/>
</dbReference>